<feature type="compositionally biased region" description="Polar residues" evidence="1">
    <location>
        <begin position="178"/>
        <end position="192"/>
    </location>
</feature>
<feature type="region of interest" description="Disordered" evidence="1">
    <location>
        <begin position="178"/>
        <end position="206"/>
    </location>
</feature>
<feature type="compositionally biased region" description="Basic and acidic residues" evidence="1">
    <location>
        <begin position="381"/>
        <end position="411"/>
    </location>
</feature>
<keyword evidence="3" id="KW-1185">Reference proteome</keyword>
<protein>
    <recommendedName>
        <fullName evidence="4">DUF4045 domain-containing protein</fullName>
    </recommendedName>
</protein>
<evidence type="ECO:0000256" key="1">
    <source>
        <dbReference type="SAM" id="MobiDB-lite"/>
    </source>
</evidence>
<feature type="compositionally biased region" description="Low complexity" evidence="1">
    <location>
        <begin position="15"/>
        <end position="26"/>
    </location>
</feature>
<feature type="compositionally biased region" description="Low complexity" evidence="1">
    <location>
        <begin position="47"/>
        <end position="66"/>
    </location>
</feature>
<feature type="region of interest" description="Disordered" evidence="1">
    <location>
        <begin position="319"/>
        <end position="421"/>
    </location>
</feature>
<feature type="compositionally biased region" description="Basic residues" evidence="1">
    <location>
        <begin position="641"/>
        <end position="657"/>
    </location>
</feature>
<organism evidence="2 3">
    <name type="scientific">[Candida] anglica</name>
    <dbReference type="NCBI Taxonomy" id="148631"/>
    <lineage>
        <taxon>Eukaryota</taxon>
        <taxon>Fungi</taxon>
        <taxon>Dikarya</taxon>
        <taxon>Ascomycota</taxon>
        <taxon>Saccharomycotina</taxon>
        <taxon>Pichiomycetes</taxon>
        <taxon>Debaryomycetaceae</taxon>
        <taxon>Kurtzmaniella</taxon>
    </lineage>
</organism>
<sequence>MTESKSPSNAKVNDFLSSLSSMSQQRFSEDDQRQRELQRNIDELRSRSNSSSPVRRQPQRPSTTTPGALDKLYELRQPSSMKFSRIEGNPNDGLVDSPPAMPKRPTVQDSPPPAMPKRPTTAIEDEGEVPPIMPKRPNEGKPPPMPARKYNASVIPLKVPPKQIDFGINLVKPVVRDSSSIKPSGSYENQKPSTFNSTLKTNTSTTKKSYTSFTDMENNILNPKPHTPPKPAHISQPKEQKDWFSSALKNTRTNTTGQAQTIIKPSHLDAMAATHVQPLQTVHKIQTSPKQKYIPKDTSEIKIVNSSPTRGNMSWLDSAVNKSPEQPKRTFVINKKPPPPRTKTGIDTNDGTSPTIKDKLMNTSTGNISKSSPISKVAPPKPEKLKSEKTEAMKQLERLRKSPVKQVEKRQVISGSTPTDREEFLKQLENIKLNSKTNNSSTTFQKPSAALYQERDTAILRDTLKHQRPVGGTGSSLGLTSSGAPKKPIKPSALYEQKDTELLRSQMNKLGSRKFQTTDQRNEPKPEGLQALTKLKSVKNPPKSPPAKPEALKSYESVLSKRQEKPSSKSVVDEEGSDSDSQSMSSLTETKGSFQDKLSSILRTNSVPVFGATAAPPSKAIERAATVDGSSSRKKDTSGKKLTHPNKGRSKGPKRRLPGSVKSGTNSADSTKSTLSTTKIDTPNTPSQAQSPSNSSPTTSSTTPISDYKKKPPINRAAKKNALENLKPSRKISGEVFI</sequence>
<feature type="compositionally biased region" description="Polar residues" evidence="1">
    <location>
        <begin position="345"/>
        <end position="374"/>
    </location>
</feature>
<evidence type="ECO:0000313" key="3">
    <source>
        <dbReference type="Proteomes" id="UP001497600"/>
    </source>
</evidence>
<feature type="compositionally biased region" description="Polar residues" evidence="1">
    <location>
        <begin position="587"/>
        <end position="596"/>
    </location>
</feature>
<feature type="compositionally biased region" description="Polar residues" evidence="1">
    <location>
        <begin position="503"/>
        <end position="519"/>
    </location>
</feature>
<evidence type="ECO:0000313" key="2">
    <source>
        <dbReference type="EMBL" id="CAK7897417.1"/>
    </source>
</evidence>
<feature type="compositionally biased region" description="Polar residues" evidence="1">
    <location>
        <begin position="662"/>
        <end position="681"/>
    </location>
</feature>
<feature type="region of interest" description="Disordered" evidence="1">
    <location>
        <begin position="608"/>
        <end position="738"/>
    </location>
</feature>
<feature type="compositionally biased region" description="Low complexity" evidence="1">
    <location>
        <begin position="682"/>
        <end position="704"/>
    </location>
</feature>
<proteinExistence type="predicted"/>
<name>A0ABP0EAI1_9ASCO</name>
<evidence type="ECO:0008006" key="4">
    <source>
        <dbReference type="Google" id="ProtNLM"/>
    </source>
</evidence>
<feature type="compositionally biased region" description="Low complexity" evidence="1">
    <location>
        <begin position="193"/>
        <end position="206"/>
    </location>
</feature>
<feature type="region of interest" description="Disordered" evidence="1">
    <location>
        <begin position="1"/>
        <end position="149"/>
    </location>
</feature>
<feature type="region of interest" description="Disordered" evidence="1">
    <location>
        <begin position="465"/>
        <end position="596"/>
    </location>
</feature>
<gene>
    <name evidence="2" type="ORF">CAAN4_B09670</name>
</gene>
<accession>A0ABP0EAI1</accession>
<dbReference type="Proteomes" id="UP001497600">
    <property type="component" value="Chromosome B"/>
</dbReference>
<dbReference type="EMBL" id="OZ004254">
    <property type="protein sequence ID" value="CAK7897417.1"/>
    <property type="molecule type" value="Genomic_DNA"/>
</dbReference>
<feature type="compositionally biased region" description="Basic and acidic residues" evidence="1">
    <location>
        <begin position="27"/>
        <end position="46"/>
    </location>
</feature>
<feature type="compositionally biased region" description="Polar residues" evidence="1">
    <location>
        <begin position="1"/>
        <end position="11"/>
    </location>
</feature>
<reference evidence="2 3" key="1">
    <citation type="submission" date="2024-01" db="EMBL/GenBank/DDBJ databases">
        <authorList>
            <consortium name="Genoscope - CEA"/>
            <person name="William W."/>
        </authorList>
    </citation>
    <scope>NUCLEOTIDE SEQUENCE [LARGE SCALE GENOMIC DNA]</scope>
    <source>
        <strain evidence="2 3">29B2s-10</strain>
    </source>
</reference>